<dbReference type="Proteomes" id="UP000824232">
    <property type="component" value="Unassembled WGS sequence"/>
</dbReference>
<evidence type="ECO:0000259" key="2">
    <source>
        <dbReference type="PROSITE" id="PS50943"/>
    </source>
</evidence>
<sequence length="149" mass="17406">MNLGNNLFEARKKAGLSQESVAEKLGVSRQTISKWETNETIPDIYQAKKLSKLYNLSLDELIEFDVDLKEIEEIIKNTNEEKESKINWTSAWGKKYPVLVTYQKEVDISKYAKGIRMMLDSLSSEYGYNEQDSMLVLKDILYHEWKDKK</sequence>
<evidence type="ECO:0000313" key="3">
    <source>
        <dbReference type="EMBL" id="HIR59423.1"/>
    </source>
</evidence>
<gene>
    <name evidence="3" type="ORF">IAB38_05170</name>
</gene>
<keyword evidence="1" id="KW-0238">DNA-binding</keyword>
<feature type="domain" description="HTH cro/C1-type" evidence="2">
    <location>
        <begin position="9"/>
        <end position="61"/>
    </location>
</feature>
<reference evidence="3" key="1">
    <citation type="submission" date="2020-10" db="EMBL/GenBank/DDBJ databases">
        <authorList>
            <person name="Gilroy R."/>
        </authorList>
    </citation>
    <scope>NUCLEOTIDE SEQUENCE</scope>
    <source>
        <strain evidence="3">CHK184-20233</strain>
    </source>
</reference>
<dbReference type="InterPro" id="IPR001387">
    <property type="entry name" value="Cro/C1-type_HTH"/>
</dbReference>
<dbReference type="GO" id="GO:0003677">
    <property type="term" value="F:DNA binding"/>
    <property type="evidence" value="ECO:0007669"/>
    <property type="project" value="UniProtKB-KW"/>
</dbReference>
<evidence type="ECO:0000313" key="4">
    <source>
        <dbReference type="Proteomes" id="UP000824232"/>
    </source>
</evidence>
<dbReference type="PROSITE" id="PS50943">
    <property type="entry name" value="HTH_CROC1"/>
    <property type="match status" value="1"/>
</dbReference>
<name>A0A9D1J3H1_9FIRM</name>
<dbReference type="EMBL" id="DVHC01000054">
    <property type="protein sequence ID" value="HIR59423.1"/>
    <property type="molecule type" value="Genomic_DNA"/>
</dbReference>
<dbReference type="Gene3D" id="1.10.260.40">
    <property type="entry name" value="lambda repressor-like DNA-binding domains"/>
    <property type="match status" value="1"/>
</dbReference>
<comment type="caution">
    <text evidence="3">The sequence shown here is derived from an EMBL/GenBank/DDBJ whole genome shotgun (WGS) entry which is preliminary data.</text>
</comment>
<accession>A0A9D1J3H1</accession>
<proteinExistence type="predicted"/>
<dbReference type="AlphaFoldDB" id="A0A9D1J3H1"/>
<dbReference type="PANTHER" id="PTHR46558">
    <property type="entry name" value="TRACRIPTIONAL REGULATORY PROTEIN-RELATED-RELATED"/>
    <property type="match status" value="1"/>
</dbReference>
<evidence type="ECO:0000256" key="1">
    <source>
        <dbReference type="ARBA" id="ARBA00023125"/>
    </source>
</evidence>
<dbReference type="CDD" id="cd00093">
    <property type="entry name" value="HTH_XRE"/>
    <property type="match status" value="1"/>
</dbReference>
<organism evidence="3 4">
    <name type="scientific">Candidatus Onthousia excrementipullorum</name>
    <dbReference type="NCBI Taxonomy" id="2840884"/>
    <lineage>
        <taxon>Bacteria</taxon>
        <taxon>Bacillati</taxon>
        <taxon>Bacillota</taxon>
        <taxon>Bacilli</taxon>
        <taxon>Candidatus Onthousia</taxon>
    </lineage>
</organism>
<dbReference type="SUPFAM" id="SSF47413">
    <property type="entry name" value="lambda repressor-like DNA-binding domains"/>
    <property type="match status" value="1"/>
</dbReference>
<dbReference type="InterPro" id="IPR010982">
    <property type="entry name" value="Lambda_DNA-bd_dom_sf"/>
</dbReference>
<dbReference type="Pfam" id="PF01381">
    <property type="entry name" value="HTH_3"/>
    <property type="match status" value="1"/>
</dbReference>
<dbReference type="SMART" id="SM00530">
    <property type="entry name" value="HTH_XRE"/>
    <property type="match status" value="1"/>
</dbReference>
<dbReference type="PANTHER" id="PTHR46558:SF13">
    <property type="entry name" value="HTH-TYPE TRANSCRIPTIONAL REGULATOR IMMR"/>
    <property type="match status" value="1"/>
</dbReference>
<protein>
    <submittedName>
        <fullName evidence="3">Helix-turn-helix domain-containing protein</fullName>
    </submittedName>
</protein>
<reference evidence="3" key="2">
    <citation type="journal article" date="2021" name="PeerJ">
        <title>Extensive microbial diversity within the chicken gut microbiome revealed by metagenomics and culture.</title>
        <authorList>
            <person name="Gilroy R."/>
            <person name="Ravi A."/>
            <person name="Getino M."/>
            <person name="Pursley I."/>
            <person name="Horton D.L."/>
            <person name="Alikhan N.F."/>
            <person name="Baker D."/>
            <person name="Gharbi K."/>
            <person name="Hall N."/>
            <person name="Watson M."/>
            <person name="Adriaenssens E.M."/>
            <person name="Foster-Nyarko E."/>
            <person name="Jarju S."/>
            <person name="Secka A."/>
            <person name="Antonio M."/>
            <person name="Oren A."/>
            <person name="Chaudhuri R.R."/>
            <person name="La Ragione R."/>
            <person name="Hildebrand F."/>
            <person name="Pallen M.J."/>
        </authorList>
    </citation>
    <scope>NUCLEOTIDE SEQUENCE</scope>
    <source>
        <strain evidence="3">CHK184-20233</strain>
    </source>
</reference>